<evidence type="ECO:0000256" key="1">
    <source>
        <dbReference type="ARBA" id="ARBA00022801"/>
    </source>
</evidence>
<dbReference type="CDD" id="cd00431">
    <property type="entry name" value="cysteine_hydrolases"/>
    <property type="match status" value="1"/>
</dbReference>
<dbReference type="AlphaFoldDB" id="A0A5E4U996"/>
<dbReference type="RefSeq" id="WP_150663961.1">
    <property type="nucleotide sequence ID" value="NZ_CABPSA010000002.1"/>
</dbReference>
<evidence type="ECO:0000259" key="2">
    <source>
        <dbReference type="Pfam" id="PF00857"/>
    </source>
</evidence>
<dbReference type="InterPro" id="IPR000868">
    <property type="entry name" value="Isochorismatase-like_dom"/>
</dbReference>
<accession>A0A5E4U996</accession>
<sequence length="200" mass="21433">MSTLSSPLHLDPTKTALLVMDYQHFILQNNVAAERHAEVIGKTAQLLGAARAAKMTVVYVMVGFRTGHPEVSARNRIFSAIKANGVLTLDQPATAIHPDVAPQDGEAVVVKKRIGAFSGTDMQTLLRSANIDTLVLAGVTTSGVVLSTTRQAFDLDYRVVIARDCCPDPDGEVEQVLLDKVLTRNADIVRSQDVLAALSA</sequence>
<dbReference type="GO" id="GO:0016787">
    <property type="term" value="F:hydrolase activity"/>
    <property type="evidence" value="ECO:0007669"/>
    <property type="project" value="UniProtKB-KW"/>
</dbReference>
<dbReference type="Proteomes" id="UP000343335">
    <property type="component" value="Unassembled WGS sequence"/>
</dbReference>
<keyword evidence="1 3" id="KW-0378">Hydrolase</keyword>
<protein>
    <submittedName>
        <fullName evidence="3">Hydrolase</fullName>
    </submittedName>
</protein>
<dbReference type="InterPro" id="IPR050272">
    <property type="entry name" value="Isochorismatase-like_hydrls"/>
</dbReference>
<dbReference type="Pfam" id="PF00857">
    <property type="entry name" value="Isochorismatase"/>
    <property type="match status" value="1"/>
</dbReference>
<proteinExistence type="predicted"/>
<dbReference type="OrthoDB" id="9814140at2"/>
<dbReference type="InterPro" id="IPR036380">
    <property type="entry name" value="Isochorismatase-like_sf"/>
</dbReference>
<dbReference type="PANTHER" id="PTHR43540">
    <property type="entry name" value="PEROXYUREIDOACRYLATE/UREIDOACRYLATE AMIDOHYDROLASE-RELATED"/>
    <property type="match status" value="1"/>
</dbReference>
<dbReference type="Gene3D" id="3.40.50.850">
    <property type="entry name" value="Isochorismatase-like"/>
    <property type="match status" value="1"/>
</dbReference>
<evidence type="ECO:0000313" key="4">
    <source>
        <dbReference type="Proteomes" id="UP000343335"/>
    </source>
</evidence>
<evidence type="ECO:0000313" key="3">
    <source>
        <dbReference type="EMBL" id="VVD95444.1"/>
    </source>
</evidence>
<dbReference type="EMBL" id="CABPSA010000002">
    <property type="protein sequence ID" value="VVD95444.1"/>
    <property type="molecule type" value="Genomic_DNA"/>
</dbReference>
<dbReference type="PANTHER" id="PTHR43540:SF1">
    <property type="entry name" value="ISOCHORISMATASE HYDROLASE"/>
    <property type="match status" value="1"/>
</dbReference>
<name>A0A5E4U996_9BURK</name>
<organism evidence="3 4">
    <name type="scientific">Pandoraea commovens</name>
    <dbReference type="NCBI Taxonomy" id="2508289"/>
    <lineage>
        <taxon>Bacteria</taxon>
        <taxon>Pseudomonadati</taxon>
        <taxon>Pseudomonadota</taxon>
        <taxon>Betaproteobacteria</taxon>
        <taxon>Burkholderiales</taxon>
        <taxon>Burkholderiaceae</taxon>
        <taxon>Pandoraea</taxon>
    </lineage>
</organism>
<feature type="domain" description="Isochorismatase-like" evidence="2">
    <location>
        <begin position="15"/>
        <end position="192"/>
    </location>
</feature>
<gene>
    <name evidence="3" type="ORF">PCO31010_01867</name>
</gene>
<dbReference type="SUPFAM" id="SSF52499">
    <property type="entry name" value="Isochorismatase-like hydrolases"/>
    <property type="match status" value="1"/>
</dbReference>
<reference evidence="3 4" key="1">
    <citation type="submission" date="2019-08" db="EMBL/GenBank/DDBJ databases">
        <authorList>
            <person name="Peeters C."/>
        </authorList>
    </citation>
    <scope>NUCLEOTIDE SEQUENCE [LARGE SCALE GENOMIC DNA]</scope>
    <source>
        <strain evidence="3 4">LMG 31010</strain>
    </source>
</reference>